<accession>A0A7S3V5D7</accession>
<keyword evidence="5 7" id="KW-0175">Coiled coil</keyword>
<feature type="coiled-coil region" evidence="7">
    <location>
        <begin position="222"/>
        <end position="271"/>
    </location>
</feature>
<dbReference type="GO" id="GO:0005200">
    <property type="term" value="F:structural constituent of cytoskeleton"/>
    <property type="evidence" value="ECO:0007669"/>
    <property type="project" value="InterPro"/>
</dbReference>
<evidence type="ECO:0000256" key="1">
    <source>
        <dbReference type="ARBA" id="ARBA00004245"/>
    </source>
</evidence>
<dbReference type="PANTHER" id="PTHR40412">
    <property type="entry name" value="SF-ASSEMBLIN"/>
    <property type="match status" value="1"/>
</dbReference>
<organism evidence="9">
    <name type="scientific">Chaetoceros debilis</name>
    <dbReference type="NCBI Taxonomy" id="122233"/>
    <lineage>
        <taxon>Eukaryota</taxon>
        <taxon>Sar</taxon>
        <taxon>Stramenopiles</taxon>
        <taxon>Ochrophyta</taxon>
        <taxon>Bacillariophyta</taxon>
        <taxon>Coscinodiscophyceae</taxon>
        <taxon>Chaetocerotophycidae</taxon>
        <taxon>Chaetocerotales</taxon>
        <taxon>Chaetocerotaceae</taxon>
        <taxon>Chaetoceros</taxon>
    </lineage>
</organism>
<evidence type="ECO:0000313" key="9">
    <source>
        <dbReference type="EMBL" id="CAE0458037.1"/>
    </source>
</evidence>
<sequence length="291" mass="33376">MSDEGISETALKTPQRMQVTQNENQPPPSASSLVTFTSPATISSSTSNAASKLSAVVGDGTFESIMKARAIKRKEKDEHCVAELRVAMTSMDRNLTQEIKRRIESNKTVDEASRERIGEMEERLKKMLEDKIDNFHFRLSLLEDKVVELNDRLDEEKMIIPSDIEKRGKELQDMLASFQTEFSVERRDRLSREGRIMKQLTDHAGELTDKWEQETLERQKDAEELKARLEHHESHRAKADEDFDSLISSELMALKESLQAESSERKEEDDEIVAALNRYTENLQQSLSMLD</sequence>
<comment type="similarity">
    <text evidence="2">Belongs to the SF-assemblin family.</text>
</comment>
<dbReference type="GO" id="GO:0005874">
    <property type="term" value="C:microtubule"/>
    <property type="evidence" value="ECO:0007669"/>
    <property type="project" value="UniProtKB-KW"/>
</dbReference>
<evidence type="ECO:0000256" key="6">
    <source>
        <dbReference type="ARBA" id="ARBA00023212"/>
    </source>
</evidence>
<gene>
    <name evidence="9" type="ORF">CDEB00056_LOCUS2878</name>
</gene>
<evidence type="ECO:0008006" key="10">
    <source>
        <dbReference type="Google" id="ProtNLM"/>
    </source>
</evidence>
<protein>
    <recommendedName>
        <fullName evidence="10">SF-assemblin</fullName>
    </recommendedName>
</protein>
<feature type="compositionally biased region" description="Polar residues" evidence="8">
    <location>
        <begin position="10"/>
        <end position="34"/>
    </location>
</feature>
<dbReference type="PRINTS" id="PR01799">
    <property type="entry name" value="SFASSEMBLIN"/>
</dbReference>
<dbReference type="AlphaFoldDB" id="A0A7S3V5D7"/>
<keyword evidence="6" id="KW-0206">Cytoskeleton</keyword>
<dbReference type="InterPro" id="IPR008374">
    <property type="entry name" value="SF_assemblin/giardin_b"/>
</dbReference>
<comment type="subcellular location">
    <subcellularLocation>
        <location evidence="1">Cytoplasm</location>
        <location evidence="1">Cytoskeleton</location>
    </subcellularLocation>
</comment>
<evidence type="ECO:0000256" key="8">
    <source>
        <dbReference type="SAM" id="MobiDB-lite"/>
    </source>
</evidence>
<name>A0A7S3V5D7_9STRA</name>
<feature type="region of interest" description="Disordered" evidence="8">
    <location>
        <begin position="1"/>
        <end position="35"/>
    </location>
</feature>
<keyword evidence="4" id="KW-0493">Microtubule</keyword>
<evidence type="ECO:0000256" key="7">
    <source>
        <dbReference type="SAM" id="Coils"/>
    </source>
</evidence>
<dbReference type="PANTHER" id="PTHR40412:SF1">
    <property type="entry name" value="SF-ASSEMBLIN"/>
    <property type="match status" value="1"/>
</dbReference>
<evidence type="ECO:0000256" key="2">
    <source>
        <dbReference type="ARBA" id="ARBA00005678"/>
    </source>
</evidence>
<evidence type="ECO:0000256" key="3">
    <source>
        <dbReference type="ARBA" id="ARBA00022490"/>
    </source>
</evidence>
<proteinExistence type="inferred from homology"/>
<evidence type="ECO:0000256" key="4">
    <source>
        <dbReference type="ARBA" id="ARBA00022701"/>
    </source>
</evidence>
<dbReference type="Pfam" id="PF06705">
    <property type="entry name" value="SF-assemblin"/>
    <property type="match status" value="1"/>
</dbReference>
<keyword evidence="3" id="KW-0963">Cytoplasm</keyword>
<evidence type="ECO:0000256" key="5">
    <source>
        <dbReference type="ARBA" id="ARBA00023054"/>
    </source>
</evidence>
<dbReference type="EMBL" id="HBIO01004189">
    <property type="protein sequence ID" value="CAE0458037.1"/>
    <property type="molecule type" value="Transcribed_RNA"/>
</dbReference>
<reference evidence="9" key="1">
    <citation type="submission" date="2021-01" db="EMBL/GenBank/DDBJ databases">
        <authorList>
            <person name="Corre E."/>
            <person name="Pelletier E."/>
            <person name="Niang G."/>
            <person name="Scheremetjew M."/>
            <person name="Finn R."/>
            <person name="Kale V."/>
            <person name="Holt S."/>
            <person name="Cochrane G."/>
            <person name="Meng A."/>
            <person name="Brown T."/>
            <person name="Cohen L."/>
        </authorList>
    </citation>
    <scope>NUCLEOTIDE SEQUENCE</scope>
    <source>
        <strain evidence="9">MM31A-1</strain>
    </source>
</reference>